<dbReference type="EMBL" id="CAFBNF010000386">
    <property type="protein sequence ID" value="CAB4964886.1"/>
    <property type="molecule type" value="Genomic_DNA"/>
</dbReference>
<dbReference type="CDD" id="cd13590">
    <property type="entry name" value="PBP2_PotD_PotF_like"/>
    <property type="match status" value="1"/>
</dbReference>
<dbReference type="GO" id="GO:0042597">
    <property type="term" value="C:periplasmic space"/>
    <property type="evidence" value="ECO:0007669"/>
    <property type="project" value="UniProtKB-SubCell"/>
</dbReference>
<feature type="compositionally biased region" description="Low complexity" evidence="5">
    <location>
        <begin position="35"/>
        <end position="57"/>
    </location>
</feature>
<evidence type="ECO:0000256" key="3">
    <source>
        <dbReference type="ARBA" id="ARBA00022729"/>
    </source>
</evidence>
<accession>A0A6J7L9H7</accession>
<dbReference type="PANTHER" id="PTHR30222:SF17">
    <property type="entry name" value="SPERMIDINE_PUTRESCINE-BINDING PERIPLASMIC PROTEIN"/>
    <property type="match status" value="1"/>
</dbReference>
<dbReference type="InterPro" id="IPR006059">
    <property type="entry name" value="SBP"/>
</dbReference>
<evidence type="ECO:0000256" key="2">
    <source>
        <dbReference type="ARBA" id="ARBA00022448"/>
    </source>
</evidence>
<reference evidence="6" key="1">
    <citation type="submission" date="2020-05" db="EMBL/GenBank/DDBJ databases">
        <authorList>
            <person name="Chiriac C."/>
            <person name="Salcher M."/>
            <person name="Ghai R."/>
            <person name="Kavagutti S V."/>
        </authorList>
    </citation>
    <scope>NUCLEOTIDE SEQUENCE</scope>
</reference>
<evidence type="ECO:0000256" key="1">
    <source>
        <dbReference type="ARBA" id="ARBA00004418"/>
    </source>
</evidence>
<dbReference type="GO" id="GO:0019808">
    <property type="term" value="F:polyamine binding"/>
    <property type="evidence" value="ECO:0007669"/>
    <property type="project" value="InterPro"/>
</dbReference>
<feature type="region of interest" description="Disordered" evidence="5">
    <location>
        <begin position="35"/>
        <end position="60"/>
    </location>
</feature>
<dbReference type="SUPFAM" id="SSF53850">
    <property type="entry name" value="Periplasmic binding protein-like II"/>
    <property type="match status" value="1"/>
</dbReference>
<protein>
    <submittedName>
        <fullName evidence="6">Unannotated protein</fullName>
    </submittedName>
</protein>
<comment type="subcellular location">
    <subcellularLocation>
        <location evidence="1">Periplasm</location>
    </subcellularLocation>
</comment>
<gene>
    <name evidence="6" type="ORF">UFOPK3773_02315</name>
</gene>
<dbReference type="PANTHER" id="PTHR30222">
    <property type="entry name" value="SPERMIDINE/PUTRESCINE-BINDING PERIPLASMIC PROTEIN"/>
    <property type="match status" value="1"/>
</dbReference>
<keyword evidence="2" id="KW-0813">Transport</keyword>
<proteinExistence type="predicted"/>
<organism evidence="6">
    <name type="scientific">freshwater metagenome</name>
    <dbReference type="NCBI Taxonomy" id="449393"/>
    <lineage>
        <taxon>unclassified sequences</taxon>
        <taxon>metagenomes</taxon>
        <taxon>ecological metagenomes</taxon>
    </lineage>
</organism>
<dbReference type="AlphaFoldDB" id="A0A6J7L9H7"/>
<evidence type="ECO:0000313" key="6">
    <source>
        <dbReference type="EMBL" id="CAB4964886.1"/>
    </source>
</evidence>
<dbReference type="PRINTS" id="PR00909">
    <property type="entry name" value="SPERMDNBNDNG"/>
</dbReference>
<dbReference type="Pfam" id="PF01547">
    <property type="entry name" value="SBP_bac_1"/>
    <property type="match status" value="1"/>
</dbReference>
<dbReference type="InterPro" id="IPR006311">
    <property type="entry name" value="TAT_signal"/>
</dbReference>
<name>A0A6J7L9H7_9ZZZZ</name>
<keyword evidence="4" id="KW-0574">Periplasm</keyword>
<dbReference type="InterPro" id="IPR001188">
    <property type="entry name" value="Sperm_putr-bd"/>
</dbReference>
<sequence>MSDTQQPRSPLSRRRLLQATALSLPAAGLLSACARDSGGSGGSASSSGSSASPSATSLQIASPTNPVKWPISAGNEPIAAGQNPEQGGNLQLYSYADYVAPDVIASFEEKYKKYNVKVTYSTFNDSNEALAKLRGGSTPYDVYTPSYDQLGKLVLGGVIQPLQQSYVTDIGNVYAEFQDPFYDQGWQYSAPYTLYTTGIGWRTDKVSEDVGARPNPYDIFWDPKYREKLAVLDDTREAIGMTLLRNGQTDVNTGDDTILNAARDALLEMTTLTKPRVTITGYTDIPEGRLDLSQAWSGDLIAAVGYLPQGVKPDVLRYWFPADGKGMVNNDLMVIPKNAPNPVLAHLFLNHLLDPAVALANFQYVGYQPPQVSLTPEKLVADGIVPANLASALVKPGYFNSGYRLLELPPETDAKWQAIWQQFKAGA</sequence>
<keyword evidence="3" id="KW-0732">Signal</keyword>
<dbReference type="PROSITE" id="PS51318">
    <property type="entry name" value="TAT"/>
    <property type="match status" value="1"/>
</dbReference>
<dbReference type="Gene3D" id="3.40.190.10">
    <property type="entry name" value="Periplasmic binding protein-like II"/>
    <property type="match status" value="2"/>
</dbReference>
<evidence type="ECO:0000256" key="5">
    <source>
        <dbReference type="SAM" id="MobiDB-lite"/>
    </source>
</evidence>
<dbReference type="GO" id="GO:0015846">
    <property type="term" value="P:polyamine transport"/>
    <property type="evidence" value="ECO:0007669"/>
    <property type="project" value="InterPro"/>
</dbReference>
<evidence type="ECO:0000256" key="4">
    <source>
        <dbReference type="ARBA" id="ARBA00022764"/>
    </source>
</evidence>